<evidence type="ECO:0000313" key="1">
    <source>
        <dbReference type="EMBL" id="SDG49175.1"/>
    </source>
</evidence>
<dbReference type="OrthoDB" id="159409at2"/>
<proteinExistence type="predicted"/>
<sequence length="156" mass="16442">MIKYQIPGNETIEISNLVIDFNGTIAEDGKLIEGVAELLINLSGKIKIYIATADTYGTVKTQCESLPVELATFPSNKAALSKKALVELLGSENCACIGNGYNDGEMMSLAALAIAVVGTEGLATACIRKADIVAPSIHSALGMLLKPDHIKATLRH</sequence>
<gene>
    <name evidence="1" type="ORF">SAMN05421791_11116</name>
</gene>
<dbReference type="Gene3D" id="3.40.50.1000">
    <property type="entry name" value="HAD superfamily/HAD-like"/>
    <property type="match status" value="1"/>
</dbReference>
<dbReference type="InterPro" id="IPR023214">
    <property type="entry name" value="HAD_sf"/>
</dbReference>
<accession>A0A1G7UNK0</accession>
<evidence type="ECO:0000313" key="2">
    <source>
        <dbReference type="Proteomes" id="UP000199708"/>
    </source>
</evidence>
<dbReference type="Proteomes" id="UP000199708">
    <property type="component" value="Unassembled WGS sequence"/>
</dbReference>
<dbReference type="SUPFAM" id="SSF56784">
    <property type="entry name" value="HAD-like"/>
    <property type="match status" value="1"/>
</dbReference>
<name>A0A1G7UNK0_9LACT</name>
<dbReference type="InterPro" id="IPR036412">
    <property type="entry name" value="HAD-like_sf"/>
</dbReference>
<organism evidence="1 2">
    <name type="scientific">Facklamia miroungae</name>
    <dbReference type="NCBI Taxonomy" id="120956"/>
    <lineage>
        <taxon>Bacteria</taxon>
        <taxon>Bacillati</taxon>
        <taxon>Bacillota</taxon>
        <taxon>Bacilli</taxon>
        <taxon>Lactobacillales</taxon>
        <taxon>Aerococcaceae</taxon>
        <taxon>Facklamia</taxon>
    </lineage>
</organism>
<dbReference type="EMBL" id="FNCK01000011">
    <property type="protein sequence ID" value="SDG49175.1"/>
    <property type="molecule type" value="Genomic_DNA"/>
</dbReference>
<dbReference type="AlphaFoldDB" id="A0A1G7UNK0"/>
<dbReference type="STRING" id="120956.SAMN05421791_11116"/>
<protein>
    <submittedName>
        <fullName evidence="1">Soluble P-type ATPase</fullName>
    </submittedName>
</protein>
<reference evidence="1 2" key="1">
    <citation type="submission" date="2016-10" db="EMBL/GenBank/DDBJ databases">
        <authorList>
            <person name="de Groot N.N."/>
        </authorList>
    </citation>
    <scope>NUCLEOTIDE SEQUENCE [LARGE SCALE GENOMIC DNA]</scope>
    <source>
        <strain evidence="1 2">ATCC BAA-466</strain>
    </source>
</reference>
<dbReference type="RefSeq" id="WP_090290371.1">
    <property type="nucleotide sequence ID" value="NZ_FNCK01000011.1"/>
</dbReference>
<keyword evidence="2" id="KW-1185">Reference proteome</keyword>